<feature type="region of interest" description="Disordered" evidence="1">
    <location>
        <begin position="92"/>
        <end position="137"/>
    </location>
</feature>
<dbReference type="EMBL" id="DS990636">
    <property type="protein sequence ID" value="EGC42297.1"/>
    <property type="molecule type" value="Genomic_DNA"/>
</dbReference>
<dbReference type="Proteomes" id="UP000008142">
    <property type="component" value="Unassembled WGS sequence"/>
</dbReference>
<dbReference type="AlphaFoldDB" id="F0U6G9"/>
<evidence type="ECO:0000313" key="2">
    <source>
        <dbReference type="EMBL" id="EGC42297.1"/>
    </source>
</evidence>
<feature type="compositionally biased region" description="Basic and acidic residues" evidence="1">
    <location>
        <begin position="127"/>
        <end position="137"/>
    </location>
</feature>
<organism evidence="3">
    <name type="scientific">Ajellomyces capsulatus (strain H88)</name>
    <name type="common">Darling's disease fungus</name>
    <name type="synonym">Histoplasma capsulatum</name>
    <dbReference type="NCBI Taxonomy" id="544711"/>
    <lineage>
        <taxon>Eukaryota</taxon>
        <taxon>Fungi</taxon>
        <taxon>Dikarya</taxon>
        <taxon>Ascomycota</taxon>
        <taxon>Pezizomycotina</taxon>
        <taxon>Eurotiomycetes</taxon>
        <taxon>Eurotiomycetidae</taxon>
        <taxon>Onygenales</taxon>
        <taxon>Ajellomycetaceae</taxon>
        <taxon>Histoplasma</taxon>
    </lineage>
</organism>
<name>F0U6G9_AJEC8</name>
<evidence type="ECO:0000256" key="1">
    <source>
        <dbReference type="SAM" id="MobiDB-lite"/>
    </source>
</evidence>
<evidence type="ECO:0000313" key="3">
    <source>
        <dbReference type="Proteomes" id="UP000008142"/>
    </source>
</evidence>
<feature type="compositionally biased region" description="Basic residues" evidence="1">
    <location>
        <begin position="116"/>
        <end position="126"/>
    </location>
</feature>
<accession>F0U6G9</accession>
<protein>
    <submittedName>
        <fullName evidence="2">Predicted protein</fullName>
    </submittedName>
</protein>
<reference evidence="3" key="1">
    <citation type="submission" date="2008-07" db="EMBL/GenBank/DDBJ databases">
        <title>Annotation of Ajellomyces capsulatus strain H88.</title>
        <authorList>
            <person name="Champion M."/>
            <person name="Cuomo C."/>
            <person name="Ma L.-J."/>
            <person name="Henn M.R."/>
            <person name="Sil A."/>
            <person name="Goldman B."/>
            <person name="Young S.K."/>
            <person name="Kodira C.D."/>
            <person name="Zeng Q."/>
            <person name="Koehrsen M."/>
            <person name="Alvarado L."/>
            <person name="Berlin A."/>
            <person name="Borenstein D."/>
            <person name="Chen Z."/>
            <person name="Engels R."/>
            <person name="Freedman E."/>
            <person name="Gellesch M."/>
            <person name="Goldberg J."/>
            <person name="Griggs A."/>
            <person name="Gujja S."/>
            <person name="Heiman D."/>
            <person name="Hepburn T."/>
            <person name="Howarth C."/>
            <person name="Jen D."/>
            <person name="Larson L."/>
            <person name="Lewis B."/>
            <person name="Mehta T."/>
            <person name="Park D."/>
            <person name="Pearson M."/>
            <person name="Roberts A."/>
            <person name="Saif S."/>
            <person name="Shea T."/>
            <person name="Shenoy N."/>
            <person name="Sisk P."/>
            <person name="Stolte C."/>
            <person name="Sykes S."/>
            <person name="Walk T."/>
            <person name="White J."/>
            <person name="Yandava C."/>
            <person name="Klein B."/>
            <person name="McEwen J.G."/>
            <person name="Puccia R."/>
            <person name="Goldman G.H."/>
            <person name="Felipe M.S."/>
            <person name="Nino-Vega G."/>
            <person name="San-Blas G."/>
            <person name="Taylor J."/>
            <person name="Mendoza L."/>
            <person name="Galagan J."/>
            <person name="Nusbaum C."/>
            <person name="Birren B."/>
        </authorList>
    </citation>
    <scope>NUCLEOTIDE SEQUENCE [LARGE SCALE GENOMIC DNA]</scope>
    <source>
        <strain evidence="3">H88</strain>
    </source>
</reference>
<proteinExistence type="predicted"/>
<gene>
    <name evidence="2" type="ORF">HCEG_01659</name>
</gene>
<sequence length="137" mass="15770">MKKQFCLARDWRIYVGVDRGSCWRMDFARSQHFAHPGPVRPPLGSVASALVFRKWRLERLDMKLRLAPAFRAAAFSRKLWRAKFCPIDAPPDASTARSTAHLDGPPKPDVIPLSTSKKKKKKKKKTDRFSEERLFGF</sequence>
<dbReference type="HOGENOM" id="CLU_1864548_0_0_1"/>